<feature type="domain" description="AprE-like beta-barrel" evidence="8">
    <location>
        <begin position="234"/>
        <end position="334"/>
    </location>
</feature>
<dbReference type="PRINTS" id="PR01490">
    <property type="entry name" value="RTXTOXIND"/>
</dbReference>
<feature type="coiled-coil region" evidence="7">
    <location>
        <begin position="49"/>
        <end position="94"/>
    </location>
</feature>
<evidence type="ECO:0000256" key="3">
    <source>
        <dbReference type="ARBA" id="ARBA00022448"/>
    </source>
</evidence>
<dbReference type="InterPro" id="IPR006144">
    <property type="entry name" value="Secretion_HlyD_CS"/>
</dbReference>
<evidence type="ECO:0000256" key="1">
    <source>
        <dbReference type="ARBA" id="ARBA00004167"/>
    </source>
</evidence>
<keyword evidence="7" id="KW-0175">Coiled coil</keyword>
<dbReference type="EMBL" id="OMOQ01000001">
    <property type="protein sequence ID" value="SPH17251.1"/>
    <property type="molecule type" value="Genomic_DNA"/>
</dbReference>
<organism evidence="9 10">
    <name type="scientific">Albidovulum aquaemixtae</name>
    <dbReference type="NCBI Taxonomy" id="1542388"/>
    <lineage>
        <taxon>Bacteria</taxon>
        <taxon>Pseudomonadati</taxon>
        <taxon>Pseudomonadota</taxon>
        <taxon>Alphaproteobacteria</taxon>
        <taxon>Rhodobacterales</taxon>
        <taxon>Paracoccaceae</taxon>
        <taxon>Albidovulum</taxon>
    </lineage>
</organism>
<dbReference type="GO" id="GO:0055085">
    <property type="term" value="P:transmembrane transport"/>
    <property type="evidence" value="ECO:0007669"/>
    <property type="project" value="InterPro"/>
</dbReference>
<feature type="coiled-coil region" evidence="7">
    <location>
        <begin position="126"/>
        <end position="192"/>
    </location>
</feature>
<dbReference type="PANTHER" id="PTHR30386:SF28">
    <property type="entry name" value="EXPORTED PROTEIN"/>
    <property type="match status" value="1"/>
</dbReference>
<dbReference type="PROSITE" id="PS00543">
    <property type="entry name" value="HLYD_FAMILY"/>
    <property type="match status" value="1"/>
</dbReference>
<name>A0A2R8B3L0_9RHOB</name>
<evidence type="ECO:0000256" key="7">
    <source>
        <dbReference type="SAM" id="Coils"/>
    </source>
</evidence>
<dbReference type="Gene3D" id="2.40.50.100">
    <property type="match status" value="1"/>
</dbReference>
<reference evidence="9 10" key="1">
    <citation type="submission" date="2018-03" db="EMBL/GenBank/DDBJ databases">
        <authorList>
            <person name="Keele B.F."/>
        </authorList>
    </citation>
    <scope>NUCLEOTIDE SEQUENCE [LARGE SCALE GENOMIC DNA]</scope>
    <source>
        <strain evidence="9 10">CECT 8626</strain>
    </source>
</reference>
<dbReference type="Pfam" id="PF26002">
    <property type="entry name" value="Beta-barrel_AprE"/>
    <property type="match status" value="1"/>
</dbReference>
<gene>
    <name evidence="9" type="primary">cvaA</name>
    <name evidence="9" type="ORF">DEA8626_00767</name>
</gene>
<evidence type="ECO:0000313" key="9">
    <source>
        <dbReference type="EMBL" id="SPH17251.1"/>
    </source>
</evidence>
<protein>
    <submittedName>
        <fullName evidence="9">Colicin V secretion protein CvaA</fullName>
    </submittedName>
</protein>
<sequence>MIRITAPQQSVVTELNVKNGDVVNNGDMLLSLSTELHSTAIGATQEEVVKGLKARRQSLRDEHEVTENLHVQEMAALEKRRENLTEDLALRERELELQGRRAEAATEALERLKPLVDTGNVLVQRIQELEQEQFDQLAQLQAMERDRIKARREFADLLAEIEAKPFQHRIKLAAIDREIASIEQSLAEAEARRQVVIVAPQAGTVTALQAELGGSVDSRFPLLSIIPRGSELEAELFLPSSARGFIRTGQDVLLRYQAFPFQKFGQYDGKISEIAPAAVPQSELAPGSPGISGATQLTEPIYLVKVKLALQNAIAYGEEIPLQPGMKLEANIKIETRKLYEWFLDPLFSMMGAQA</sequence>
<evidence type="ECO:0000256" key="2">
    <source>
        <dbReference type="ARBA" id="ARBA00009477"/>
    </source>
</evidence>
<evidence type="ECO:0000256" key="6">
    <source>
        <dbReference type="ARBA" id="ARBA00023136"/>
    </source>
</evidence>
<dbReference type="Proteomes" id="UP000244924">
    <property type="component" value="Unassembled WGS sequence"/>
</dbReference>
<dbReference type="InterPro" id="IPR058982">
    <property type="entry name" value="Beta-barrel_AprE"/>
</dbReference>
<evidence type="ECO:0000259" key="8">
    <source>
        <dbReference type="Pfam" id="PF26002"/>
    </source>
</evidence>
<dbReference type="RefSeq" id="WP_181366348.1">
    <property type="nucleotide sequence ID" value="NZ_OMOQ01000001.1"/>
</dbReference>
<dbReference type="GO" id="GO:0016020">
    <property type="term" value="C:membrane"/>
    <property type="evidence" value="ECO:0007669"/>
    <property type="project" value="UniProtKB-SubCell"/>
</dbReference>
<dbReference type="GO" id="GO:0009306">
    <property type="term" value="P:protein secretion"/>
    <property type="evidence" value="ECO:0007669"/>
    <property type="project" value="InterPro"/>
</dbReference>
<dbReference type="PANTHER" id="PTHR30386">
    <property type="entry name" value="MEMBRANE FUSION SUBUNIT OF EMRAB-TOLC MULTIDRUG EFFLUX PUMP"/>
    <property type="match status" value="1"/>
</dbReference>
<dbReference type="AlphaFoldDB" id="A0A2R8B3L0"/>
<proteinExistence type="inferred from homology"/>
<evidence type="ECO:0000256" key="5">
    <source>
        <dbReference type="ARBA" id="ARBA00022989"/>
    </source>
</evidence>
<evidence type="ECO:0000256" key="4">
    <source>
        <dbReference type="ARBA" id="ARBA00022692"/>
    </source>
</evidence>
<comment type="subcellular location">
    <subcellularLocation>
        <location evidence="1">Membrane</location>
        <topology evidence="1">Single-pass membrane protein</topology>
    </subcellularLocation>
</comment>
<dbReference type="InterPro" id="IPR050739">
    <property type="entry name" value="MFP"/>
</dbReference>
<keyword evidence="4" id="KW-0812">Transmembrane</keyword>
<accession>A0A2R8B3L0</accession>
<keyword evidence="10" id="KW-1185">Reference proteome</keyword>
<keyword evidence="6" id="KW-0472">Membrane</keyword>
<keyword evidence="5" id="KW-1133">Transmembrane helix</keyword>
<comment type="similarity">
    <text evidence="2">Belongs to the membrane fusion protein (MFP) (TC 8.A.1) family.</text>
</comment>
<dbReference type="Gene3D" id="2.40.30.170">
    <property type="match status" value="1"/>
</dbReference>
<keyword evidence="3" id="KW-0813">Transport</keyword>
<evidence type="ECO:0000313" key="10">
    <source>
        <dbReference type="Proteomes" id="UP000244924"/>
    </source>
</evidence>